<gene>
    <name evidence="1" type="ORF">MUK42_32723</name>
</gene>
<organism evidence="1 2">
    <name type="scientific">Musa troglodytarum</name>
    <name type="common">fe'i banana</name>
    <dbReference type="NCBI Taxonomy" id="320322"/>
    <lineage>
        <taxon>Eukaryota</taxon>
        <taxon>Viridiplantae</taxon>
        <taxon>Streptophyta</taxon>
        <taxon>Embryophyta</taxon>
        <taxon>Tracheophyta</taxon>
        <taxon>Spermatophyta</taxon>
        <taxon>Magnoliopsida</taxon>
        <taxon>Liliopsida</taxon>
        <taxon>Zingiberales</taxon>
        <taxon>Musaceae</taxon>
        <taxon>Musa</taxon>
    </lineage>
</organism>
<dbReference type="AlphaFoldDB" id="A0A9E7FBY7"/>
<dbReference type="EMBL" id="CP097505">
    <property type="protein sequence ID" value="URD93805.1"/>
    <property type="molecule type" value="Genomic_DNA"/>
</dbReference>
<dbReference type="OrthoDB" id="10397312at2759"/>
<reference evidence="1" key="1">
    <citation type="submission" date="2022-05" db="EMBL/GenBank/DDBJ databases">
        <title>The Musa troglodytarum L. genome provides insights into the mechanism of non-climacteric behaviour and enrichment of carotenoids.</title>
        <authorList>
            <person name="Wang J."/>
        </authorList>
    </citation>
    <scope>NUCLEOTIDE SEQUENCE</scope>
    <source>
        <tissue evidence="1">Leaf</tissue>
    </source>
</reference>
<keyword evidence="2" id="KW-1185">Reference proteome</keyword>
<protein>
    <submittedName>
        <fullName evidence="1">Uncharacterized protein</fullName>
    </submittedName>
</protein>
<evidence type="ECO:0000313" key="1">
    <source>
        <dbReference type="EMBL" id="URD93805.1"/>
    </source>
</evidence>
<sequence length="163" mass="17515">MSEPDTWRTNSLNTKPFPFLKVLSALCISQEKRRRSLPISHLIVIREADNTAPTGMVTAQEVTISRTVSALTLLSPLAKPTPITAPTRVWVAEMGRPSFDATRTTEAAANSAANPLVGVSSVIFLPMVAMTRYPHIMSPATIPKPPQARTSVGMTISALLAPP</sequence>
<name>A0A9E7FBY7_9LILI</name>
<evidence type="ECO:0000313" key="2">
    <source>
        <dbReference type="Proteomes" id="UP001055439"/>
    </source>
</evidence>
<proteinExistence type="predicted"/>
<accession>A0A9E7FBY7</accession>
<dbReference type="Proteomes" id="UP001055439">
    <property type="component" value="Chromosome 3"/>
</dbReference>